<dbReference type="AlphaFoldDB" id="A0A6C0HYB6"/>
<sequence>MDMIMALFGAFGVIIFIDKEKAPAFNFRKKSPKKRKIKTRKKLCSQKIISFKIYGLPYFFSFFRKVLWKS</sequence>
<accession>A0A6C0HYB6</accession>
<name>A0A6C0HYB6_9ZZZZ</name>
<evidence type="ECO:0000313" key="1">
    <source>
        <dbReference type="EMBL" id="QHT85146.1"/>
    </source>
</evidence>
<dbReference type="EMBL" id="MN740033">
    <property type="protein sequence ID" value="QHT85146.1"/>
    <property type="molecule type" value="Genomic_DNA"/>
</dbReference>
<organism evidence="1">
    <name type="scientific">viral metagenome</name>
    <dbReference type="NCBI Taxonomy" id="1070528"/>
    <lineage>
        <taxon>unclassified sequences</taxon>
        <taxon>metagenomes</taxon>
        <taxon>organismal metagenomes</taxon>
    </lineage>
</organism>
<proteinExistence type="predicted"/>
<reference evidence="1" key="1">
    <citation type="journal article" date="2020" name="Nature">
        <title>Giant virus diversity and host interactions through global metagenomics.</title>
        <authorList>
            <person name="Schulz F."/>
            <person name="Roux S."/>
            <person name="Paez-Espino D."/>
            <person name="Jungbluth S."/>
            <person name="Walsh D.A."/>
            <person name="Denef V.J."/>
            <person name="McMahon K.D."/>
            <person name="Konstantinidis K.T."/>
            <person name="Eloe-Fadrosh E.A."/>
            <person name="Kyrpides N.C."/>
            <person name="Woyke T."/>
        </authorList>
    </citation>
    <scope>NUCLEOTIDE SEQUENCE</scope>
    <source>
        <strain evidence="1">GVMAG-M-3300023184-178</strain>
    </source>
</reference>
<protein>
    <submittedName>
        <fullName evidence="1">Uncharacterized protein</fullName>
    </submittedName>
</protein>